<keyword evidence="2" id="KW-1185">Reference proteome</keyword>
<name>A0A1H7UA99_9BACT</name>
<protein>
    <submittedName>
        <fullName evidence="1">Uncharacterized protein</fullName>
    </submittedName>
</protein>
<proteinExistence type="predicted"/>
<dbReference type="AlphaFoldDB" id="A0A1H7UA99"/>
<organism evidence="1 2">
    <name type="scientific">Syntrophus gentianae</name>
    <dbReference type="NCBI Taxonomy" id="43775"/>
    <lineage>
        <taxon>Bacteria</taxon>
        <taxon>Pseudomonadati</taxon>
        <taxon>Thermodesulfobacteriota</taxon>
        <taxon>Syntrophia</taxon>
        <taxon>Syntrophales</taxon>
        <taxon>Syntrophaceae</taxon>
        <taxon>Syntrophus</taxon>
    </lineage>
</organism>
<sequence>MQGKVRMLLLDAQGNPLAERNSKNSVMRGGGELIARLFAGQGSPITHMAVGTSDAATPDDFSLAGLKNEAVGEIPALTGETDVELAATAFSIAVNAEKRLVTVKIRGTMPNASAVGTIREAGLLSKGEGGTVLYNRVTFAPLTKGNDHELTLFWDVSFPYGDLQWF</sequence>
<accession>A0A1H7UA99</accession>
<dbReference type="STRING" id="43775.SAMN04489760_10156"/>
<evidence type="ECO:0000313" key="2">
    <source>
        <dbReference type="Proteomes" id="UP000198744"/>
    </source>
</evidence>
<dbReference type="EMBL" id="FOBS01000001">
    <property type="protein sequence ID" value="SEL93684.1"/>
    <property type="molecule type" value="Genomic_DNA"/>
</dbReference>
<evidence type="ECO:0000313" key="1">
    <source>
        <dbReference type="EMBL" id="SEL93684.1"/>
    </source>
</evidence>
<reference evidence="1 2" key="1">
    <citation type="submission" date="2016-10" db="EMBL/GenBank/DDBJ databases">
        <authorList>
            <person name="de Groot N.N."/>
        </authorList>
    </citation>
    <scope>NUCLEOTIDE SEQUENCE [LARGE SCALE GENOMIC DNA]</scope>
    <source>
        <strain evidence="1 2">DSM 8423</strain>
    </source>
</reference>
<dbReference type="Proteomes" id="UP000198744">
    <property type="component" value="Unassembled WGS sequence"/>
</dbReference>
<gene>
    <name evidence="1" type="ORF">SAMN04489760_10156</name>
</gene>